<organism evidence="1 2">
    <name type="scientific">Arthrobotrys flagrans</name>
    <name type="common">Nematode-trapping fungus</name>
    <name type="synonym">Trichothecium flagrans</name>
    <dbReference type="NCBI Taxonomy" id="97331"/>
    <lineage>
        <taxon>Eukaryota</taxon>
        <taxon>Fungi</taxon>
        <taxon>Dikarya</taxon>
        <taxon>Ascomycota</taxon>
        <taxon>Pezizomycotina</taxon>
        <taxon>Orbiliomycetes</taxon>
        <taxon>Orbiliales</taxon>
        <taxon>Orbiliaceae</taxon>
        <taxon>Arthrobotrys</taxon>
    </lineage>
</organism>
<keyword evidence="2" id="KW-1185">Reference proteome</keyword>
<sequence>MILTSKPSFAVMKRALEEAVSSERHLFLQFDAEDQPLADEFITLYVLRNRRGSVYGISSKLIPCFCLESELNENSDSRISYNSYLRNLSIERPHYIHECTGDFVTYLWESWKDAQLLPPNAADLLCRLSSPSIFRGLDSNQFPEITQTVFPDLLEEEDDPVITLSGL</sequence>
<protein>
    <submittedName>
        <fullName evidence="1">Uncharacterized protein</fullName>
    </submittedName>
</protein>
<evidence type="ECO:0000313" key="1">
    <source>
        <dbReference type="EMBL" id="RVD87910.1"/>
    </source>
</evidence>
<name>A0A437AAJ6_ARTFL</name>
<evidence type="ECO:0000313" key="2">
    <source>
        <dbReference type="Proteomes" id="UP000283090"/>
    </source>
</evidence>
<comment type="caution">
    <text evidence="1">The sequence shown here is derived from an EMBL/GenBank/DDBJ whole genome shotgun (WGS) entry which is preliminary data.</text>
</comment>
<reference evidence="1 2" key="1">
    <citation type="submission" date="2019-01" db="EMBL/GenBank/DDBJ databases">
        <title>Intercellular communication is required for trap formation in the nematode-trapping fungus Duddingtonia flagrans.</title>
        <authorList>
            <person name="Youssar L."/>
            <person name="Wernet V."/>
            <person name="Hensel N."/>
            <person name="Hildebrandt H.-G."/>
            <person name="Fischer R."/>
        </authorList>
    </citation>
    <scope>NUCLEOTIDE SEQUENCE [LARGE SCALE GENOMIC DNA]</scope>
    <source>
        <strain evidence="1 2">CBS H-5679</strain>
    </source>
</reference>
<dbReference type="EMBL" id="SAEB01000003">
    <property type="protein sequence ID" value="RVD87910.1"/>
    <property type="molecule type" value="Genomic_DNA"/>
</dbReference>
<gene>
    <name evidence="1" type="ORF">DFL_002113</name>
</gene>
<dbReference type="GeneID" id="93584424"/>
<dbReference type="AlphaFoldDB" id="A0A437AAJ6"/>
<dbReference type="RefSeq" id="XP_067493454.1">
    <property type="nucleotide sequence ID" value="XM_067630853.1"/>
</dbReference>
<dbReference type="Proteomes" id="UP000283090">
    <property type="component" value="Unassembled WGS sequence"/>
</dbReference>
<dbReference type="VEuPathDB" id="FungiDB:DFL_002113"/>
<proteinExistence type="predicted"/>
<accession>A0A437AAJ6</accession>